<evidence type="ECO:0000256" key="4">
    <source>
        <dbReference type="SAM" id="Phobius"/>
    </source>
</evidence>
<dbReference type="AlphaFoldDB" id="A0A7J6H138"/>
<organism evidence="5 6">
    <name type="scientific">Cannabis sativa</name>
    <name type="common">Hemp</name>
    <name type="synonym">Marijuana</name>
    <dbReference type="NCBI Taxonomy" id="3483"/>
    <lineage>
        <taxon>Eukaryota</taxon>
        <taxon>Viridiplantae</taxon>
        <taxon>Streptophyta</taxon>
        <taxon>Embryophyta</taxon>
        <taxon>Tracheophyta</taxon>
        <taxon>Spermatophyta</taxon>
        <taxon>Magnoliopsida</taxon>
        <taxon>eudicotyledons</taxon>
        <taxon>Gunneridae</taxon>
        <taxon>Pentapetalae</taxon>
        <taxon>rosids</taxon>
        <taxon>fabids</taxon>
        <taxon>Rosales</taxon>
        <taxon>Cannabaceae</taxon>
        <taxon>Cannabis</taxon>
    </lineage>
</organism>
<proteinExistence type="inferred from homology"/>
<keyword evidence="4" id="KW-0812">Transmembrane</keyword>
<feature type="transmembrane region" description="Helical" evidence="4">
    <location>
        <begin position="51"/>
        <end position="74"/>
    </location>
</feature>
<evidence type="ECO:0000256" key="2">
    <source>
        <dbReference type="ARBA" id="ARBA00022679"/>
    </source>
</evidence>
<accession>A0A7J6H138</accession>
<comment type="similarity">
    <text evidence="1">Belongs to the plant acyltransferase family.</text>
</comment>
<dbReference type="Proteomes" id="UP000525078">
    <property type="component" value="Unassembled WGS sequence"/>
</dbReference>
<dbReference type="InterPro" id="IPR023213">
    <property type="entry name" value="CAT-like_dom_sf"/>
</dbReference>
<protein>
    <submittedName>
        <fullName evidence="5">Uncharacterized protein</fullName>
    </submittedName>
</protein>
<gene>
    <name evidence="5" type="ORF">F8388_018984</name>
</gene>
<dbReference type="PANTHER" id="PTHR31623:SF17">
    <property type="entry name" value="F21J9.9"/>
    <property type="match status" value="1"/>
</dbReference>
<reference evidence="5 6" key="1">
    <citation type="journal article" date="2020" name="bioRxiv">
        <title>Sequence and annotation of 42 cannabis genomes reveals extensive copy number variation in cannabinoid synthesis and pathogen resistance genes.</title>
        <authorList>
            <person name="Mckernan K.J."/>
            <person name="Helbert Y."/>
            <person name="Kane L.T."/>
            <person name="Ebling H."/>
            <person name="Zhang L."/>
            <person name="Liu B."/>
            <person name="Eaton Z."/>
            <person name="Mclaughlin S."/>
            <person name="Kingan S."/>
            <person name="Baybayan P."/>
            <person name="Concepcion G."/>
            <person name="Jordan M."/>
            <person name="Riva A."/>
            <person name="Barbazuk W."/>
            <person name="Harkins T."/>
        </authorList>
    </citation>
    <scope>NUCLEOTIDE SEQUENCE [LARGE SCALE GENOMIC DNA]</scope>
    <source>
        <strain evidence="6">cv. Jamaican Lion 4</strain>
        <tissue evidence="5">Leaf</tissue>
    </source>
</reference>
<name>A0A7J6H138_CANSA</name>
<dbReference type="EMBL" id="JAATIP010000033">
    <property type="protein sequence ID" value="KAF4388805.1"/>
    <property type="molecule type" value="Genomic_DNA"/>
</dbReference>
<comment type="caution">
    <text evidence="5">The sequence shown here is derived from an EMBL/GenBank/DDBJ whole genome shotgun (WGS) entry which is preliminary data.</text>
</comment>
<evidence type="ECO:0000313" key="5">
    <source>
        <dbReference type="EMBL" id="KAF4388805.1"/>
    </source>
</evidence>
<keyword evidence="2" id="KW-0808">Transferase</keyword>
<evidence type="ECO:0000256" key="3">
    <source>
        <dbReference type="ARBA" id="ARBA00023315"/>
    </source>
</evidence>
<evidence type="ECO:0000313" key="6">
    <source>
        <dbReference type="Proteomes" id="UP000525078"/>
    </source>
</evidence>
<keyword evidence="4" id="KW-0472">Membrane</keyword>
<keyword evidence="4" id="KW-1133">Transmembrane helix</keyword>
<dbReference type="Gene3D" id="3.30.559.10">
    <property type="entry name" value="Chloramphenicol acetyltransferase-like domain"/>
    <property type="match status" value="1"/>
</dbReference>
<evidence type="ECO:0000256" key="1">
    <source>
        <dbReference type="ARBA" id="ARBA00009861"/>
    </source>
</evidence>
<dbReference type="PANTHER" id="PTHR31623">
    <property type="entry name" value="F21J9.9"/>
    <property type="match status" value="1"/>
</dbReference>
<keyword evidence="3" id="KW-0012">Acyltransferase</keyword>
<sequence>MINTMLASLVYHIWKIRSDILWNQQRGLTSRTLQQTKHTSRRLKYSLQAPCWVLGTCFIFLLLASQIVQFWGIFHLCGNGLGKEGKEIVMELWRSDPVRRLNKEYVSKLQMGEEGELSMIQQNSESIEKRGGEVIEFLVTSLSRFHFYEIDFGWGKPDWFSTGAWSFDLESFHFCM</sequence>
<dbReference type="Pfam" id="PF02458">
    <property type="entry name" value="Transferase"/>
    <property type="match status" value="1"/>
</dbReference>
<dbReference type="GO" id="GO:0016746">
    <property type="term" value="F:acyltransferase activity"/>
    <property type="evidence" value="ECO:0007669"/>
    <property type="project" value="UniProtKB-KW"/>
</dbReference>